<dbReference type="GeneID" id="54352457"/>
<keyword evidence="2" id="KW-1185">Reference proteome</keyword>
<proteinExistence type="predicted"/>
<organism evidence="1 2">
    <name type="scientific">Didymella exigua CBS 183.55</name>
    <dbReference type="NCBI Taxonomy" id="1150837"/>
    <lineage>
        <taxon>Eukaryota</taxon>
        <taxon>Fungi</taxon>
        <taxon>Dikarya</taxon>
        <taxon>Ascomycota</taxon>
        <taxon>Pezizomycotina</taxon>
        <taxon>Dothideomycetes</taxon>
        <taxon>Pleosporomycetidae</taxon>
        <taxon>Pleosporales</taxon>
        <taxon>Pleosporineae</taxon>
        <taxon>Didymellaceae</taxon>
        <taxon>Didymella</taxon>
    </lineage>
</organism>
<name>A0A6A5RQD2_9PLEO</name>
<evidence type="ECO:0000313" key="2">
    <source>
        <dbReference type="Proteomes" id="UP000800082"/>
    </source>
</evidence>
<evidence type="ECO:0000313" key="1">
    <source>
        <dbReference type="EMBL" id="KAF1928516.1"/>
    </source>
</evidence>
<dbReference type="OrthoDB" id="5413827at2759"/>
<dbReference type="RefSeq" id="XP_033448764.1">
    <property type="nucleotide sequence ID" value="XM_033594789.1"/>
</dbReference>
<dbReference type="EMBL" id="ML978968">
    <property type="protein sequence ID" value="KAF1928516.1"/>
    <property type="molecule type" value="Genomic_DNA"/>
</dbReference>
<dbReference type="AlphaFoldDB" id="A0A6A5RQD2"/>
<protein>
    <submittedName>
        <fullName evidence="1">Uncharacterized protein</fullName>
    </submittedName>
</protein>
<gene>
    <name evidence="1" type="ORF">M421DRAFT_4988</name>
</gene>
<accession>A0A6A5RQD2</accession>
<dbReference type="Proteomes" id="UP000800082">
    <property type="component" value="Unassembled WGS sequence"/>
</dbReference>
<reference evidence="1" key="1">
    <citation type="journal article" date="2020" name="Stud. Mycol.">
        <title>101 Dothideomycetes genomes: a test case for predicting lifestyles and emergence of pathogens.</title>
        <authorList>
            <person name="Haridas S."/>
            <person name="Albert R."/>
            <person name="Binder M."/>
            <person name="Bloem J."/>
            <person name="Labutti K."/>
            <person name="Salamov A."/>
            <person name="Andreopoulos B."/>
            <person name="Baker S."/>
            <person name="Barry K."/>
            <person name="Bills G."/>
            <person name="Bluhm B."/>
            <person name="Cannon C."/>
            <person name="Castanera R."/>
            <person name="Culley D."/>
            <person name="Daum C."/>
            <person name="Ezra D."/>
            <person name="Gonzalez J."/>
            <person name="Henrissat B."/>
            <person name="Kuo A."/>
            <person name="Liang C."/>
            <person name="Lipzen A."/>
            <person name="Lutzoni F."/>
            <person name="Magnuson J."/>
            <person name="Mondo S."/>
            <person name="Nolan M."/>
            <person name="Ohm R."/>
            <person name="Pangilinan J."/>
            <person name="Park H.-J."/>
            <person name="Ramirez L."/>
            <person name="Alfaro M."/>
            <person name="Sun H."/>
            <person name="Tritt A."/>
            <person name="Yoshinaga Y."/>
            <person name="Zwiers L.-H."/>
            <person name="Turgeon B."/>
            <person name="Goodwin S."/>
            <person name="Spatafora J."/>
            <person name="Crous P."/>
            <person name="Grigoriev I."/>
        </authorList>
    </citation>
    <scope>NUCLEOTIDE SEQUENCE</scope>
    <source>
        <strain evidence="1">CBS 183.55</strain>
    </source>
</reference>
<sequence>MAYPTAAHHPTEVPNLLHDRDTITEANQTNSPLLRLPAELRYKIYALAAGQNVEFGYNHDDEEFYVVKTPSPFLLLCRQTYNETRNDKAQLVLQPSEYAGAFLTGELLGLFGIDTHCVHTIKFPAHVTLCMMEDSTGAEWAFACLEGFTGVERIEFQVPEGMGTSLLEESTLWWRTSFDNDDMQVVVRRPPKSL</sequence>